<dbReference type="VEuPathDB" id="TrichDB:TVAGG3_0390330"/>
<keyword evidence="4" id="KW-1185">Reference proteome</keyword>
<accession>A2ECA1</accession>
<dbReference type="Proteomes" id="UP000001542">
    <property type="component" value="Unassembled WGS sequence"/>
</dbReference>
<protein>
    <recommendedName>
        <fullName evidence="2">Chromo domain-containing protein</fullName>
    </recommendedName>
</protein>
<dbReference type="AlphaFoldDB" id="A2ECA1"/>
<dbReference type="RefSeq" id="XP_001321908.1">
    <property type="nucleotide sequence ID" value="XM_001321873.1"/>
</dbReference>
<gene>
    <name evidence="3" type="ORF">TVAG_098210</name>
</gene>
<feature type="region of interest" description="Disordered" evidence="1">
    <location>
        <begin position="137"/>
        <end position="253"/>
    </location>
</feature>
<dbReference type="InParanoid" id="A2ECA1"/>
<dbReference type="Gene3D" id="2.40.50.40">
    <property type="match status" value="1"/>
</dbReference>
<dbReference type="OrthoDB" id="340605at2759"/>
<organism evidence="3 4">
    <name type="scientific">Trichomonas vaginalis (strain ATCC PRA-98 / G3)</name>
    <dbReference type="NCBI Taxonomy" id="412133"/>
    <lineage>
        <taxon>Eukaryota</taxon>
        <taxon>Metamonada</taxon>
        <taxon>Parabasalia</taxon>
        <taxon>Trichomonadida</taxon>
        <taxon>Trichomonadidae</taxon>
        <taxon>Trichomonas</taxon>
    </lineage>
</organism>
<dbReference type="EMBL" id="DS113352">
    <property type="protein sequence ID" value="EAY09685.1"/>
    <property type="molecule type" value="Genomic_DNA"/>
</dbReference>
<dbReference type="InterPro" id="IPR023780">
    <property type="entry name" value="Chromo_domain"/>
</dbReference>
<proteinExistence type="predicted"/>
<feature type="domain" description="Chromo" evidence="2">
    <location>
        <begin position="10"/>
        <end position="58"/>
    </location>
</feature>
<sequence>MSESESSSGEEVQSILAINVPKEVNKRYYKLLWGNGDETWEPEENLTGCEKLIEEFFRDVPEAVEIYNDSVTKEAAENGLIPKLRTVLTKTRKRPMRNHLRFTRSTRNSTNSRAKSKKVNTKIKITKIVDTPIKNQSENNVITNASPKNKVKANEPPPPNYPKNKFESESDSIDINLVEEPESSGSNMDNNTNNFKGTFEENSSSSSELPSILAIYDSPIKENETKFEEEKKSERESDDDSQNSTYKFDTESESEIDQDAIFDSSLSGSLKKGELFKVNWENCFPNLDRFYDNDKNLNDYAQLKSNSASFQVLSVSSIDKIFGEDSYVVSIKLADVPQEMTIPLDLARHICPEKIIDLLVSSI</sequence>
<evidence type="ECO:0000259" key="2">
    <source>
        <dbReference type="PROSITE" id="PS50013"/>
    </source>
</evidence>
<evidence type="ECO:0000313" key="3">
    <source>
        <dbReference type="EMBL" id="EAY09685.1"/>
    </source>
</evidence>
<dbReference type="KEGG" id="tva:4767608"/>
<evidence type="ECO:0000256" key="1">
    <source>
        <dbReference type="SAM" id="MobiDB-lite"/>
    </source>
</evidence>
<dbReference type="VEuPathDB" id="TrichDB:TVAG_098210"/>
<dbReference type="PROSITE" id="PS50013">
    <property type="entry name" value="CHROMO_2"/>
    <property type="match status" value="1"/>
</dbReference>
<name>A2ECA1_TRIV3</name>
<dbReference type="SUPFAM" id="SSF54160">
    <property type="entry name" value="Chromo domain-like"/>
    <property type="match status" value="1"/>
</dbReference>
<feature type="compositionally biased region" description="Acidic residues" evidence="1">
    <location>
        <begin position="169"/>
        <end position="182"/>
    </location>
</feature>
<feature type="compositionally biased region" description="Polar residues" evidence="1">
    <location>
        <begin position="137"/>
        <end position="147"/>
    </location>
</feature>
<dbReference type="InterPro" id="IPR016197">
    <property type="entry name" value="Chromo-like_dom_sf"/>
</dbReference>
<dbReference type="InterPro" id="IPR000953">
    <property type="entry name" value="Chromo/chromo_shadow_dom"/>
</dbReference>
<dbReference type="CDD" id="cd00024">
    <property type="entry name" value="CD_CSD"/>
    <property type="match status" value="1"/>
</dbReference>
<reference evidence="3" key="1">
    <citation type="submission" date="2006-10" db="EMBL/GenBank/DDBJ databases">
        <authorList>
            <person name="Amadeo P."/>
            <person name="Zhao Q."/>
            <person name="Wortman J."/>
            <person name="Fraser-Liggett C."/>
            <person name="Carlton J."/>
        </authorList>
    </citation>
    <scope>NUCLEOTIDE SEQUENCE</scope>
    <source>
        <strain evidence="3">G3</strain>
    </source>
</reference>
<evidence type="ECO:0000313" key="4">
    <source>
        <dbReference type="Proteomes" id="UP000001542"/>
    </source>
</evidence>
<feature type="compositionally biased region" description="Polar residues" evidence="1">
    <location>
        <begin position="183"/>
        <end position="202"/>
    </location>
</feature>
<reference evidence="3" key="2">
    <citation type="journal article" date="2007" name="Science">
        <title>Draft genome sequence of the sexually transmitted pathogen Trichomonas vaginalis.</title>
        <authorList>
            <person name="Carlton J.M."/>
            <person name="Hirt R.P."/>
            <person name="Silva J.C."/>
            <person name="Delcher A.L."/>
            <person name="Schatz M."/>
            <person name="Zhao Q."/>
            <person name="Wortman J.R."/>
            <person name="Bidwell S.L."/>
            <person name="Alsmark U.C.M."/>
            <person name="Besteiro S."/>
            <person name="Sicheritz-Ponten T."/>
            <person name="Noel C.J."/>
            <person name="Dacks J.B."/>
            <person name="Foster P.G."/>
            <person name="Simillion C."/>
            <person name="Van de Peer Y."/>
            <person name="Miranda-Saavedra D."/>
            <person name="Barton G.J."/>
            <person name="Westrop G.D."/>
            <person name="Mueller S."/>
            <person name="Dessi D."/>
            <person name="Fiori P.L."/>
            <person name="Ren Q."/>
            <person name="Paulsen I."/>
            <person name="Zhang H."/>
            <person name="Bastida-Corcuera F.D."/>
            <person name="Simoes-Barbosa A."/>
            <person name="Brown M.T."/>
            <person name="Hayes R.D."/>
            <person name="Mukherjee M."/>
            <person name="Okumura C.Y."/>
            <person name="Schneider R."/>
            <person name="Smith A.J."/>
            <person name="Vanacova S."/>
            <person name="Villalvazo M."/>
            <person name="Haas B.J."/>
            <person name="Pertea M."/>
            <person name="Feldblyum T.V."/>
            <person name="Utterback T.R."/>
            <person name="Shu C.L."/>
            <person name="Osoegawa K."/>
            <person name="de Jong P.J."/>
            <person name="Hrdy I."/>
            <person name="Horvathova L."/>
            <person name="Zubacova Z."/>
            <person name="Dolezal P."/>
            <person name="Malik S.B."/>
            <person name="Logsdon J.M. Jr."/>
            <person name="Henze K."/>
            <person name="Gupta A."/>
            <person name="Wang C.C."/>
            <person name="Dunne R.L."/>
            <person name="Upcroft J.A."/>
            <person name="Upcroft P."/>
            <person name="White O."/>
            <person name="Salzberg S.L."/>
            <person name="Tang P."/>
            <person name="Chiu C.-H."/>
            <person name="Lee Y.-S."/>
            <person name="Embley T.M."/>
            <person name="Coombs G.H."/>
            <person name="Mottram J.C."/>
            <person name="Tachezy J."/>
            <person name="Fraser-Liggett C.M."/>
            <person name="Johnson P.J."/>
        </authorList>
    </citation>
    <scope>NUCLEOTIDE SEQUENCE [LARGE SCALE GENOMIC DNA]</scope>
    <source>
        <strain evidence="3">G3</strain>
    </source>
</reference>
<feature type="compositionally biased region" description="Basic and acidic residues" evidence="1">
    <location>
        <begin position="219"/>
        <end position="235"/>
    </location>
</feature>
<dbReference type="SMART" id="SM00298">
    <property type="entry name" value="CHROMO"/>
    <property type="match status" value="1"/>
</dbReference>
<dbReference type="SMR" id="A2ECA1"/>
<dbReference type="Pfam" id="PF00385">
    <property type="entry name" value="Chromo"/>
    <property type="match status" value="1"/>
</dbReference>